<feature type="chain" id="PRO_5009529528" description="DUF5666 domain-containing protein" evidence="1">
    <location>
        <begin position="24"/>
        <end position="234"/>
    </location>
</feature>
<name>A0A1F7L065_9BACT</name>
<evidence type="ECO:0000256" key="1">
    <source>
        <dbReference type="SAM" id="SignalP"/>
    </source>
</evidence>
<gene>
    <name evidence="2" type="ORF">A3K52_01470</name>
</gene>
<dbReference type="EMBL" id="MGBR01000001">
    <property type="protein sequence ID" value="OGK73446.1"/>
    <property type="molecule type" value="Genomic_DNA"/>
</dbReference>
<organism evidence="2 3">
    <name type="scientific">Candidatus Roizmanbacteria bacterium RIFOXYD1_FULL_38_12</name>
    <dbReference type="NCBI Taxonomy" id="1802093"/>
    <lineage>
        <taxon>Bacteria</taxon>
        <taxon>Candidatus Roizmaniibacteriota</taxon>
    </lineage>
</organism>
<proteinExistence type="predicted"/>
<sequence>MKKKNAILLIAAFVLFCTGNVLAEVVEPTISSGSGTVKEDKEIKGLKERLANKVAEIRKKDQKAVGGFAIVKDDKISLKNDEGIDLTVKIDESLTKLYQIAGTAKKEIKSSDIKTDSYLIVTGPIVDTTINANFVFVDETYIVQSGKITEVSKSDFYIKVMSADKQVYQLDIESTTKQNMLNIKTLEIEKTGFSKIKEGDTVHFAAKKDRSEDSSNNRFAAQKILVIPQEYFIK</sequence>
<dbReference type="Proteomes" id="UP000177050">
    <property type="component" value="Unassembled WGS sequence"/>
</dbReference>
<evidence type="ECO:0008006" key="4">
    <source>
        <dbReference type="Google" id="ProtNLM"/>
    </source>
</evidence>
<keyword evidence="1" id="KW-0732">Signal</keyword>
<dbReference type="AlphaFoldDB" id="A0A1F7L065"/>
<evidence type="ECO:0000313" key="3">
    <source>
        <dbReference type="Proteomes" id="UP000177050"/>
    </source>
</evidence>
<feature type="signal peptide" evidence="1">
    <location>
        <begin position="1"/>
        <end position="23"/>
    </location>
</feature>
<accession>A0A1F7L065</accession>
<comment type="caution">
    <text evidence="2">The sequence shown here is derived from an EMBL/GenBank/DDBJ whole genome shotgun (WGS) entry which is preliminary data.</text>
</comment>
<reference evidence="2 3" key="1">
    <citation type="journal article" date="2016" name="Nat. Commun.">
        <title>Thousands of microbial genomes shed light on interconnected biogeochemical processes in an aquifer system.</title>
        <authorList>
            <person name="Anantharaman K."/>
            <person name="Brown C.T."/>
            <person name="Hug L.A."/>
            <person name="Sharon I."/>
            <person name="Castelle C.J."/>
            <person name="Probst A.J."/>
            <person name="Thomas B.C."/>
            <person name="Singh A."/>
            <person name="Wilkins M.J."/>
            <person name="Karaoz U."/>
            <person name="Brodie E.L."/>
            <person name="Williams K.H."/>
            <person name="Hubbard S.S."/>
            <person name="Banfield J.F."/>
        </authorList>
    </citation>
    <scope>NUCLEOTIDE SEQUENCE [LARGE SCALE GENOMIC DNA]</scope>
</reference>
<evidence type="ECO:0000313" key="2">
    <source>
        <dbReference type="EMBL" id="OGK73446.1"/>
    </source>
</evidence>
<protein>
    <recommendedName>
        <fullName evidence="4">DUF5666 domain-containing protein</fullName>
    </recommendedName>
</protein>